<dbReference type="Gene3D" id="3.40.50.2000">
    <property type="entry name" value="Glycogen Phosphorylase B"/>
    <property type="match status" value="1"/>
</dbReference>
<dbReference type="Pfam" id="PF00534">
    <property type="entry name" value="Glycos_transf_1"/>
    <property type="match status" value="1"/>
</dbReference>
<name>I0HZ02_CALAS</name>
<dbReference type="InterPro" id="IPR001296">
    <property type="entry name" value="Glyco_trans_1"/>
</dbReference>
<dbReference type="eggNOG" id="COG0438">
    <property type="taxonomic scope" value="Bacteria"/>
</dbReference>
<dbReference type="KEGG" id="cap:CLDAP_02000"/>
<dbReference type="PANTHER" id="PTHR45947:SF13">
    <property type="entry name" value="TRANSFERASE"/>
    <property type="match status" value="1"/>
</dbReference>
<accession>I0HZ02</accession>
<keyword evidence="2" id="KW-0808">Transferase</keyword>
<keyword evidence="3" id="KW-1185">Reference proteome</keyword>
<dbReference type="PANTHER" id="PTHR45947">
    <property type="entry name" value="SULFOQUINOVOSYL TRANSFERASE SQD2"/>
    <property type="match status" value="1"/>
</dbReference>
<dbReference type="STRING" id="926550.CLDAP_02000"/>
<protein>
    <submittedName>
        <fullName evidence="2">Putative glycosyltransferase</fullName>
    </submittedName>
</protein>
<dbReference type="AlphaFoldDB" id="I0HZ02"/>
<dbReference type="EMBL" id="AP012337">
    <property type="protein sequence ID" value="BAL98239.1"/>
    <property type="molecule type" value="Genomic_DNA"/>
</dbReference>
<evidence type="ECO:0000313" key="2">
    <source>
        <dbReference type="EMBL" id="BAL98239.1"/>
    </source>
</evidence>
<evidence type="ECO:0000313" key="3">
    <source>
        <dbReference type="Proteomes" id="UP000007880"/>
    </source>
</evidence>
<reference evidence="2 3" key="1">
    <citation type="submission" date="2012-02" db="EMBL/GenBank/DDBJ databases">
        <title>Complete genome sequence of Caldilinea aerophila DSM 14535 (= NBRC 102666).</title>
        <authorList>
            <person name="Oguchi A."/>
            <person name="Hosoyama A."/>
            <person name="Sekine M."/>
            <person name="Fukai R."/>
            <person name="Kato Y."/>
            <person name="Nakamura S."/>
            <person name="Hanada S."/>
            <person name="Yamazaki S."/>
            <person name="Fujita N."/>
        </authorList>
    </citation>
    <scope>NUCLEOTIDE SEQUENCE [LARGE SCALE GENOMIC DNA]</scope>
    <source>
        <strain evidence="3">DSM 14535 / JCM 11387 / NBRC 104270 / STL-6-O1</strain>
    </source>
</reference>
<organism evidence="2 3">
    <name type="scientific">Caldilinea aerophila (strain DSM 14535 / JCM 11387 / NBRC 104270 / STL-6-O1)</name>
    <dbReference type="NCBI Taxonomy" id="926550"/>
    <lineage>
        <taxon>Bacteria</taxon>
        <taxon>Bacillati</taxon>
        <taxon>Chloroflexota</taxon>
        <taxon>Caldilineae</taxon>
        <taxon>Caldilineales</taxon>
        <taxon>Caldilineaceae</taxon>
        <taxon>Caldilinea</taxon>
    </lineage>
</organism>
<evidence type="ECO:0000259" key="1">
    <source>
        <dbReference type="Pfam" id="PF00534"/>
    </source>
</evidence>
<dbReference type="Proteomes" id="UP000007880">
    <property type="component" value="Chromosome"/>
</dbReference>
<dbReference type="InterPro" id="IPR050194">
    <property type="entry name" value="Glycosyltransferase_grp1"/>
</dbReference>
<dbReference type="SUPFAM" id="SSF53756">
    <property type="entry name" value="UDP-Glycosyltransferase/glycogen phosphorylase"/>
    <property type="match status" value="1"/>
</dbReference>
<dbReference type="HOGENOM" id="CLU_175988_0_0_0"/>
<proteinExistence type="predicted"/>
<sequence>MADERVVFLGKADRPGVWKAFADADAVAVPSLWHETFCLVAHEALAVGTPVLASAMGALPEAVQDGVNGLLLPPGDVQAWRDALQHFVDHPHELKAMQDQNPGFFSFENHVDHLETIYREILEDRP</sequence>
<feature type="domain" description="Glycosyl transferase family 1" evidence="1">
    <location>
        <begin position="4"/>
        <end position="98"/>
    </location>
</feature>
<dbReference type="GO" id="GO:0016757">
    <property type="term" value="F:glycosyltransferase activity"/>
    <property type="evidence" value="ECO:0007669"/>
    <property type="project" value="InterPro"/>
</dbReference>
<gene>
    <name evidence="2" type="ordered locus">CLDAP_02000</name>
</gene>